<dbReference type="Proteomes" id="UP000182470">
    <property type="component" value="Chromosome I"/>
</dbReference>
<evidence type="ECO:0000313" key="3">
    <source>
        <dbReference type="Proteomes" id="UP000182470"/>
    </source>
</evidence>
<proteinExistence type="predicted"/>
<dbReference type="Proteomes" id="UP000748067">
    <property type="component" value="Unassembled WGS sequence"/>
</dbReference>
<evidence type="ECO:0000313" key="4">
    <source>
        <dbReference type="Proteomes" id="UP000748067"/>
    </source>
</evidence>
<dbReference type="EMBL" id="LT629704">
    <property type="protein sequence ID" value="SDN39675.1"/>
    <property type="molecule type" value="Genomic_DNA"/>
</dbReference>
<evidence type="ECO:0000313" key="1">
    <source>
        <dbReference type="EMBL" id="KAF2405754.1"/>
    </source>
</evidence>
<accession>A0A1H0B250</accession>
<protein>
    <submittedName>
        <fullName evidence="2">Uncharacterized protein</fullName>
    </submittedName>
</protein>
<keyword evidence="4" id="KW-1185">Reference proteome</keyword>
<dbReference type="EMBL" id="JXDI01000005">
    <property type="protein sequence ID" value="KAF2405754.1"/>
    <property type="molecule type" value="Genomic_DNA"/>
</dbReference>
<gene>
    <name evidence="1" type="ORF">PSAN_56440</name>
    <name evidence="2" type="ORF">SAMN04490179_4052</name>
</gene>
<organism evidence="2 3">
    <name type="scientific">Pseudomonas antarctica</name>
    <dbReference type="NCBI Taxonomy" id="219572"/>
    <lineage>
        <taxon>Bacteria</taxon>
        <taxon>Pseudomonadati</taxon>
        <taxon>Pseudomonadota</taxon>
        <taxon>Gammaproteobacteria</taxon>
        <taxon>Pseudomonadales</taxon>
        <taxon>Pseudomonadaceae</taxon>
        <taxon>Pseudomonas</taxon>
    </lineage>
</organism>
<name>A0A1H0B250_9PSED</name>
<sequence length="79" mass="8592">MPALLRLMIVPTLGVGMHPVTLCVACVNGGTRSVPCGTPTRSAGATSNNEFLFHILNYVNFYSINNPLENNNSKDHRYA</sequence>
<reference evidence="2 3" key="2">
    <citation type="submission" date="2016-10" db="EMBL/GenBank/DDBJ databases">
        <authorList>
            <person name="de Groot N.N."/>
        </authorList>
    </citation>
    <scope>NUCLEOTIDE SEQUENCE [LARGE SCALE GENOMIC DNA]</scope>
    <source>
        <strain evidence="2 3">BS2772</strain>
    </source>
</reference>
<reference evidence="1 4" key="1">
    <citation type="submission" date="2015-01" db="EMBL/GenBank/DDBJ databases">
        <title>Genome Sequence of Pseudomonas antarctica CMS 35.</title>
        <authorList>
            <person name="Voget S."/>
            <person name="Chow J."/>
            <person name="Daniel R."/>
            <person name="Streit W."/>
        </authorList>
    </citation>
    <scope>NUCLEOTIDE SEQUENCE [LARGE SCALE GENOMIC DNA]</scope>
    <source>
        <strain evidence="1 4">CMS 35</strain>
    </source>
</reference>
<evidence type="ECO:0000313" key="2">
    <source>
        <dbReference type="EMBL" id="SDN39675.1"/>
    </source>
</evidence>
<dbReference type="AlphaFoldDB" id="A0A1H0B250"/>